<dbReference type="SUPFAM" id="SSF53706">
    <property type="entry name" value="Formate dehydrogenase/DMSO reductase, domains 1-3"/>
    <property type="match status" value="1"/>
</dbReference>
<keyword evidence="4" id="KW-0004">4Fe-4S</keyword>
<dbReference type="Pfam" id="PF04879">
    <property type="entry name" value="Molybdop_Fe4S4"/>
    <property type="match status" value="1"/>
</dbReference>
<keyword evidence="5" id="KW-0500">Molybdenum</keyword>
<evidence type="ECO:0000259" key="11">
    <source>
        <dbReference type="PROSITE" id="PS51669"/>
    </source>
</evidence>
<dbReference type="AlphaFoldDB" id="A0AAW5HVF3"/>
<gene>
    <name evidence="12" type="ORF">JMN37_02570</name>
</gene>
<comment type="caution">
    <text evidence="12">The sequence shown here is derived from an EMBL/GenBank/DDBJ whole genome shotgun (WGS) entry which is preliminary data.</text>
</comment>
<dbReference type="CDD" id="cd02770">
    <property type="entry name" value="MopB_DmsA-EC"/>
    <property type="match status" value="1"/>
</dbReference>
<evidence type="ECO:0000256" key="9">
    <source>
        <dbReference type="ARBA" id="ARBA00023004"/>
    </source>
</evidence>
<evidence type="ECO:0000256" key="8">
    <source>
        <dbReference type="ARBA" id="ARBA00023002"/>
    </source>
</evidence>
<reference evidence="12 13" key="1">
    <citation type="submission" date="2021-01" db="EMBL/GenBank/DDBJ databases">
        <title>Identification and Characterization of Corynebacterium sp.</title>
        <authorList>
            <person name="Luo Q."/>
            <person name="Qu P."/>
            <person name="Chen Q."/>
        </authorList>
    </citation>
    <scope>NUCLEOTIDE SEQUENCE [LARGE SCALE GENOMIC DNA]</scope>
    <source>
        <strain evidence="12 13">MC-18</strain>
    </source>
</reference>
<dbReference type="GO" id="GO:0051539">
    <property type="term" value="F:4 iron, 4 sulfur cluster binding"/>
    <property type="evidence" value="ECO:0007669"/>
    <property type="project" value="UniProtKB-KW"/>
</dbReference>
<evidence type="ECO:0000256" key="5">
    <source>
        <dbReference type="ARBA" id="ARBA00022505"/>
    </source>
</evidence>
<keyword evidence="9" id="KW-0408">Iron</keyword>
<dbReference type="SUPFAM" id="SSF50692">
    <property type="entry name" value="ADC-like"/>
    <property type="match status" value="1"/>
</dbReference>
<sequence length="823" mass="90429">MSTAPTPTPTPVSRRKFLQWSGLVGGAAVATTAVSGTLLRGTPGVGVAEAAEGTSTDPKFVWSACTVNCGSRCPLRLQVEDGRVTRVLPDDGGDNSIGSQQIRACVRGRSIRHRIYNPDRLKTPLKRKPGTKRGDGEWIEISWEQALDEIADQMKGILDKYGNESIYLAYGTGTIGGTVARSWPPVETPFARFMNLIGGYLNHYADYSTAQITAAYPYHYGSWVTSNSFDDVKNSKLQVMFGNNPLETRMSGGGETFVTQQTKRKYGVKTIVIDPRYSETAVGLGDEWVPIRPGTDAALVAGIAHVLLSENLHDQAFLDKYCVGFDEDHMPKGAPKNGSYRSYIEGKGPDGVEKTPEWAARVCGVPAQKIRQLAREMGTAKPTAITQGWGPQRHANGENQSRAVFTLAALLGQIGIPGGGTGAREGSASLPMTYPFNTQYENPVETSISVAMWPQAVDHGPAMTKTKDGVHGKDKLDVPIKMIWQYAGNTNTNQHGDLNRTVELLRDDSKAELIVVSDIQMTVSARYADYVLPDCSTAEQTDIIQQGSAGNLEYTILASSAIKPLYDCRPIYDVIADLAERFGVRDKFTEGRTQEEWLRYTLDESRKEIPELPSFEELKKMGVWRREGETTVALKDFREDPVANPLETPSGKIEIFSSELYEMSKEWEFDPNIAGDKLTPLPEQVATWEGAEEAAENKEYPLQVIGHHTKGRTHSSYGNVDWLRDDAHPQVLWINPIDAKERGIKNDDPVYAYNKRGRIRSIARVTPRIAPGVISVPQGSWFNPKDGGVDVGASVNTLTSWHPSPLAKGNAQHTALCQVEKAK</sequence>
<dbReference type="InterPro" id="IPR006311">
    <property type="entry name" value="TAT_signal"/>
</dbReference>
<evidence type="ECO:0000256" key="2">
    <source>
        <dbReference type="ARBA" id="ARBA00001966"/>
    </source>
</evidence>
<dbReference type="PROSITE" id="PS00490">
    <property type="entry name" value="MOLYBDOPTERIN_PROK_2"/>
    <property type="match status" value="1"/>
</dbReference>
<dbReference type="PANTHER" id="PTHR43742:SF3">
    <property type="entry name" value="DIMETHYL SULFOXIDE REDUCTASE DMSA"/>
    <property type="match status" value="1"/>
</dbReference>
<dbReference type="GO" id="GO:0009389">
    <property type="term" value="F:dimethyl sulfoxide reductase activity"/>
    <property type="evidence" value="ECO:0007669"/>
    <property type="project" value="InterPro"/>
</dbReference>
<dbReference type="InterPro" id="IPR050612">
    <property type="entry name" value="Prok_Mopterin_Oxidored"/>
</dbReference>
<evidence type="ECO:0000256" key="4">
    <source>
        <dbReference type="ARBA" id="ARBA00022485"/>
    </source>
</evidence>
<dbReference type="InterPro" id="IPR027467">
    <property type="entry name" value="MopterinOxRdtase_cofactor_BS"/>
</dbReference>
<protein>
    <submittedName>
        <fullName evidence="12">Molybdopterin-dependent oxidoreductase</fullName>
    </submittedName>
</protein>
<evidence type="ECO:0000256" key="10">
    <source>
        <dbReference type="ARBA" id="ARBA00023014"/>
    </source>
</evidence>
<dbReference type="InterPro" id="IPR006963">
    <property type="entry name" value="Mopterin_OxRdtase_4Fe-4S_dom"/>
</dbReference>
<dbReference type="CDD" id="cd02794">
    <property type="entry name" value="MopB_CT_DmsA-EC"/>
    <property type="match status" value="1"/>
</dbReference>
<dbReference type="InterPro" id="IPR006655">
    <property type="entry name" value="Mopterin_OxRdtase_prok_CS"/>
</dbReference>
<dbReference type="Pfam" id="PF00384">
    <property type="entry name" value="Molybdopterin"/>
    <property type="match status" value="1"/>
</dbReference>
<organism evidence="12 13">
    <name type="scientific">Corynebacterium lipophilum</name>
    <dbReference type="NCBI Taxonomy" id="2804918"/>
    <lineage>
        <taxon>Bacteria</taxon>
        <taxon>Bacillati</taxon>
        <taxon>Actinomycetota</taxon>
        <taxon>Actinomycetes</taxon>
        <taxon>Mycobacteriales</taxon>
        <taxon>Corynebacteriaceae</taxon>
        <taxon>Corynebacterium</taxon>
    </lineage>
</organism>
<evidence type="ECO:0000313" key="12">
    <source>
        <dbReference type="EMBL" id="MCO6393875.1"/>
    </source>
</evidence>
<feature type="domain" description="4Fe-4S Mo/W bis-MGD-type" evidence="11">
    <location>
        <begin position="58"/>
        <end position="119"/>
    </location>
</feature>
<dbReference type="PROSITE" id="PS00551">
    <property type="entry name" value="MOLYBDOPTERIN_PROK_1"/>
    <property type="match status" value="1"/>
</dbReference>
<dbReference type="GO" id="GO:0043546">
    <property type="term" value="F:molybdopterin cofactor binding"/>
    <property type="evidence" value="ECO:0007669"/>
    <property type="project" value="InterPro"/>
</dbReference>
<dbReference type="Gene3D" id="3.40.50.12440">
    <property type="match status" value="2"/>
</dbReference>
<dbReference type="PANTHER" id="PTHR43742">
    <property type="entry name" value="TRIMETHYLAMINE-N-OXIDE REDUCTASE"/>
    <property type="match status" value="1"/>
</dbReference>
<comment type="cofactor">
    <cofactor evidence="1">
        <name>Mo-bis(molybdopterin guanine dinucleotide)</name>
        <dbReference type="ChEBI" id="CHEBI:60539"/>
    </cofactor>
</comment>
<dbReference type="InterPro" id="IPR006656">
    <property type="entry name" value="Mopterin_OxRdtase"/>
</dbReference>
<comment type="cofactor">
    <cofactor evidence="2">
        <name>[4Fe-4S] cluster</name>
        <dbReference type="ChEBI" id="CHEBI:49883"/>
    </cofactor>
</comment>
<comment type="similarity">
    <text evidence="3">Belongs to the prokaryotic molybdopterin-containing oxidoreductase family.</text>
</comment>
<keyword evidence="13" id="KW-1185">Reference proteome</keyword>
<dbReference type="FunFam" id="3.40.228.10:FF:000004">
    <property type="entry name" value="Dimethyl sulfoxide reductase subunit A"/>
    <property type="match status" value="1"/>
</dbReference>
<dbReference type="Gene3D" id="3.40.50.740">
    <property type="match status" value="1"/>
</dbReference>
<dbReference type="Proteomes" id="UP001205920">
    <property type="component" value="Unassembled WGS sequence"/>
</dbReference>
<dbReference type="PROSITE" id="PS51669">
    <property type="entry name" value="4FE4S_MOW_BIS_MGD"/>
    <property type="match status" value="1"/>
</dbReference>
<evidence type="ECO:0000256" key="7">
    <source>
        <dbReference type="ARBA" id="ARBA00022729"/>
    </source>
</evidence>
<evidence type="ECO:0000256" key="1">
    <source>
        <dbReference type="ARBA" id="ARBA00001942"/>
    </source>
</evidence>
<dbReference type="GO" id="GO:0009055">
    <property type="term" value="F:electron transfer activity"/>
    <property type="evidence" value="ECO:0007669"/>
    <property type="project" value="TreeGrafter"/>
</dbReference>
<dbReference type="Gene3D" id="3.40.228.10">
    <property type="entry name" value="Dimethylsulfoxide Reductase, domain 2"/>
    <property type="match status" value="1"/>
</dbReference>
<evidence type="ECO:0000313" key="13">
    <source>
        <dbReference type="Proteomes" id="UP001205920"/>
    </source>
</evidence>
<dbReference type="GO" id="GO:0030288">
    <property type="term" value="C:outer membrane-bounded periplasmic space"/>
    <property type="evidence" value="ECO:0007669"/>
    <property type="project" value="TreeGrafter"/>
</dbReference>
<accession>A0AAW5HVF3</accession>
<name>A0AAW5HVF3_9CORY</name>
<dbReference type="InterPro" id="IPR009010">
    <property type="entry name" value="Asp_de-COase-like_dom_sf"/>
</dbReference>
<dbReference type="GO" id="GO:0030151">
    <property type="term" value="F:molybdenum ion binding"/>
    <property type="evidence" value="ECO:0007669"/>
    <property type="project" value="InterPro"/>
</dbReference>
<dbReference type="PROSITE" id="PS51318">
    <property type="entry name" value="TAT"/>
    <property type="match status" value="1"/>
</dbReference>
<keyword evidence="6" id="KW-0479">Metal-binding</keyword>
<dbReference type="SMART" id="SM00926">
    <property type="entry name" value="Molybdop_Fe4S4"/>
    <property type="match status" value="1"/>
</dbReference>
<dbReference type="InterPro" id="IPR006657">
    <property type="entry name" value="MoPterin_dinucl-bd_dom"/>
</dbReference>
<proteinExistence type="inferred from homology"/>
<dbReference type="Gene3D" id="2.40.40.20">
    <property type="match status" value="1"/>
</dbReference>
<evidence type="ECO:0000256" key="6">
    <source>
        <dbReference type="ARBA" id="ARBA00022723"/>
    </source>
</evidence>
<dbReference type="RefSeq" id="WP_252930978.1">
    <property type="nucleotide sequence ID" value="NZ_JAEUWV010000002.1"/>
</dbReference>
<keyword evidence="8" id="KW-0560">Oxidoreductase</keyword>
<dbReference type="InterPro" id="IPR011888">
    <property type="entry name" value="Anaer_DMSO_reductase"/>
</dbReference>
<keyword evidence="10" id="KW-0411">Iron-sulfur</keyword>
<dbReference type="Pfam" id="PF01568">
    <property type="entry name" value="Molydop_binding"/>
    <property type="match status" value="1"/>
</dbReference>
<dbReference type="NCBIfam" id="TIGR02166">
    <property type="entry name" value="dmsA_ynfE"/>
    <property type="match status" value="1"/>
</dbReference>
<keyword evidence="7" id="KW-0732">Signal</keyword>
<dbReference type="EMBL" id="JAEUWV010000002">
    <property type="protein sequence ID" value="MCO6393875.1"/>
    <property type="molecule type" value="Genomic_DNA"/>
</dbReference>
<evidence type="ECO:0000256" key="3">
    <source>
        <dbReference type="ARBA" id="ARBA00010312"/>
    </source>
</evidence>
<dbReference type="GO" id="GO:0009061">
    <property type="term" value="P:anaerobic respiration"/>
    <property type="evidence" value="ECO:0007669"/>
    <property type="project" value="TreeGrafter"/>
</dbReference>